<evidence type="ECO:0008006" key="3">
    <source>
        <dbReference type="Google" id="ProtNLM"/>
    </source>
</evidence>
<reference evidence="1 2" key="1">
    <citation type="submission" date="2019-08" db="EMBL/GenBank/DDBJ databases">
        <title>In-depth cultivation of the pig gut microbiome towards novel bacterial diversity and tailored functional studies.</title>
        <authorList>
            <person name="Wylensek D."/>
            <person name="Hitch T.C.A."/>
            <person name="Clavel T."/>
        </authorList>
    </citation>
    <scope>NUCLEOTIDE SEQUENCE [LARGE SCALE GENOMIC DNA]</scope>
    <source>
        <strain evidence="1 2">Oil-RF-744-WCA-WT-10</strain>
    </source>
</reference>
<dbReference type="AlphaFoldDB" id="A0A6L5XFG8"/>
<dbReference type="Proteomes" id="UP000483362">
    <property type="component" value="Unassembled WGS sequence"/>
</dbReference>
<evidence type="ECO:0000313" key="1">
    <source>
        <dbReference type="EMBL" id="MSS18245.1"/>
    </source>
</evidence>
<comment type="caution">
    <text evidence="1">The sequence shown here is derived from an EMBL/GenBank/DDBJ whole genome shotgun (WGS) entry which is preliminary data.</text>
</comment>
<keyword evidence="2" id="KW-1185">Reference proteome</keyword>
<dbReference type="EMBL" id="VULT01000018">
    <property type="protein sequence ID" value="MSS18245.1"/>
    <property type="molecule type" value="Genomic_DNA"/>
</dbReference>
<gene>
    <name evidence="1" type="ORF">FYJ29_10805</name>
</gene>
<dbReference type="Pfam" id="PF06013">
    <property type="entry name" value="WXG100"/>
    <property type="match status" value="1"/>
</dbReference>
<organism evidence="1 2">
    <name type="scientific">Sodaliphilus pleomorphus</name>
    <dbReference type="NCBI Taxonomy" id="2606626"/>
    <lineage>
        <taxon>Bacteria</taxon>
        <taxon>Pseudomonadati</taxon>
        <taxon>Bacteroidota</taxon>
        <taxon>Bacteroidia</taxon>
        <taxon>Bacteroidales</taxon>
        <taxon>Muribaculaceae</taxon>
        <taxon>Sodaliphilus</taxon>
    </lineage>
</organism>
<accession>A0A6L5XFG8</accession>
<dbReference type="Gene3D" id="1.10.287.1060">
    <property type="entry name" value="ESAT-6-like"/>
    <property type="match status" value="1"/>
</dbReference>
<protein>
    <recommendedName>
        <fullName evidence="3">WXG100 family type VII secretion target</fullName>
    </recommendedName>
</protein>
<dbReference type="InterPro" id="IPR010310">
    <property type="entry name" value="T7SS_ESAT-6-like"/>
</dbReference>
<dbReference type="RefSeq" id="WP_154326839.1">
    <property type="nucleotide sequence ID" value="NZ_CP045696.1"/>
</dbReference>
<sequence>MATDSSMKDISRVETYSKSLMQVSQQVEQVFDKLKKQTDIIGQNWSDSQFNEFRAQFNESIIKQIKGTCATLQRLSEYTKKQCEFHRMAQQHKL</sequence>
<evidence type="ECO:0000313" key="2">
    <source>
        <dbReference type="Proteomes" id="UP000483362"/>
    </source>
</evidence>
<name>A0A6L5XFG8_9BACT</name>
<proteinExistence type="predicted"/>